<evidence type="ECO:0000313" key="7">
    <source>
        <dbReference type="Proteomes" id="UP000886595"/>
    </source>
</evidence>
<organism evidence="6 7">
    <name type="scientific">Brassica carinata</name>
    <name type="common">Ethiopian mustard</name>
    <name type="synonym">Abyssinian cabbage</name>
    <dbReference type="NCBI Taxonomy" id="52824"/>
    <lineage>
        <taxon>Eukaryota</taxon>
        <taxon>Viridiplantae</taxon>
        <taxon>Streptophyta</taxon>
        <taxon>Embryophyta</taxon>
        <taxon>Tracheophyta</taxon>
        <taxon>Spermatophyta</taxon>
        <taxon>Magnoliopsida</taxon>
        <taxon>eudicotyledons</taxon>
        <taxon>Gunneridae</taxon>
        <taxon>Pentapetalae</taxon>
        <taxon>rosids</taxon>
        <taxon>malvids</taxon>
        <taxon>Brassicales</taxon>
        <taxon>Brassicaceae</taxon>
        <taxon>Brassiceae</taxon>
        <taxon>Brassica</taxon>
    </lineage>
</organism>
<dbReference type="PANTHER" id="PTHR48048">
    <property type="entry name" value="GLYCOSYLTRANSFERASE"/>
    <property type="match status" value="1"/>
</dbReference>
<dbReference type="FunFam" id="3.40.50.2000:FF:000080">
    <property type="entry name" value="Glycosyltransferase"/>
    <property type="match status" value="1"/>
</dbReference>
<evidence type="ECO:0000256" key="4">
    <source>
        <dbReference type="RuleBase" id="RU003718"/>
    </source>
</evidence>
<accession>A0A8X7PZF7</accession>
<evidence type="ECO:0000256" key="1">
    <source>
        <dbReference type="ARBA" id="ARBA00009995"/>
    </source>
</evidence>
<evidence type="ECO:0000256" key="3">
    <source>
        <dbReference type="ARBA" id="ARBA00022679"/>
    </source>
</evidence>
<dbReference type="SUPFAM" id="SSF53756">
    <property type="entry name" value="UDP-Glycosyltransferase/glycogen phosphorylase"/>
    <property type="match status" value="1"/>
</dbReference>
<dbReference type="CDD" id="cd03784">
    <property type="entry name" value="GT1_Gtf-like"/>
    <property type="match status" value="1"/>
</dbReference>
<comment type="similarity">
    <text evidence="1 4">Belongs to the UDP-glycosyltransferase family.</text>
</comment>
<proteinExistence type="inferred from homology"/>
<dbReference type="InterPro" id="IPR035595">
    <property type="entry name" value="UDP_glycos_trans_CS"/>
</dbReference>
<dbReference type="InterPro" id="IPR050481">
    <property type="entry name" value="UDP-glycosyltransf_plant"/>
</dbReference>
<dbReference type="PANTHER" id="PTHR48048:SF45">
    <property type="entry name" value="GLYCOSYLTRANSFERASE"/>
    <property type="match status" value="1"/>
</dbReference>
<gene>
    <name evidence="6" type="ORF">Bca52824_079924</name>
</gene>
<protein>
    <recommendedName>
        <fullName evidence="5">Glycosyltransferase</fullName>
        <ecNumber evidence="5">2.4.1.-</ecNumber>
    </recommendedName>
</protein>
<reference evidence="6 7" key="1">
    <citation type="submission" date="2020-02" db="EMBL/GenBank/DDBJ databases">
        <authorList>
            <person name="Ma Q."/>
            <person name="Huang Y."/>
            <person name="Song X."/>
            <person name="Pei D."/>
        </authorList>
    </citation>
    <scope>NUCLEOTIDE SEQUENCE [LARGE SCALE GENOMIC DNA]</scope>
    <source>
        <strain evidence="6">Sxm20200214</strain>
        <tissue evidence="6">Leaf</tissue>
    </source>
</reference>
<dbReference type="OrthoDB" id="5835829at2759"/>
<comment type="caution">
    <text evidence="6">The sequence shown here is derived from an EMBL/GenBank/DDBJ whole genome shotgun (WGS) entry which is preliminary data.</text>
</comment>
<dbReference type="AlphaFoldDB" id="A0A8X7PZF7"/>
<dbReference type="PROSITE" id="PS00375">
    <property type="entry name" value="UDPGT"/>
    <property type="match status" value="1"/>
</dbReference>
<evidence type="ECO:0000256" key="5">
    <source>
        <dbReference type="RuleBase" id="RU362057"/>
    </source>
</evidence>
<dbReference type="Proteomes" id="UP000886595">
    <property type="component" value="Unassembled WGS sequence"/>
</dbReference>
<keyword evidence="7" id="KW-1185">Reference proteome</keyword>
<evidence type="ECO:0000256" key="2">
    <source>
        <dbReference type="ARBA" id="ARBA00022676"/>
    </source>
</evidence>
<keyword evidence="2 4" id="KW-0328">Glycosyltransferase</keyword>
<keyword evidence="3 4" id="KW-0808">Transferase</keyword>
<sequence length="480" mass="52908">MVKETELIFIPVPSTGHLLVNIEFAKRLLNLDPRINTITILQLHAPTSPNAAVFARSLVASHPQIRLHDLPVLHDPPPLDLFHRAPEAYIVQLVKRTTPLIREAVSSIVESSKSNSVRVAGLVIDFFCNTLINDVGFELNLPSYVFLTCNARYLSMMKYLPERHRRVGSKLEWSSGDEELAIPGFVNPVPAKFLPSGLFNGEAYEAYVELSPRFGDAKGILVNSVEEIEPYTFGYFSRQGEDYPPVYPVGPILSLEDRASPNDEEAGDGDRIVRWLDDQPECSVVFLCFGSRGSVDELQAKEIAQALEVVGCRFLWSIRTGFVETTDPSDVLPEGFMGRVAGRGLVCGWAPQVEVLEHKAIGGFVSHCGWNSTLESLWFGVPVAAWPMYAEQQLNAFTLVKELGLAVDLRMDYVSGRGGLVTCDEIARAVRCLMEGGEGKRVRVKVKEMCDAARKAVMDGGSSSLATARFIDELMEDGSG</sequence>
<dbReference type="InterPro" id="IPR002213">
    <property type="entry name" value="UDP_glucos_trans"/>
</dbReference>
<dbReference type="EC" id="2.4.1.-" evidence="5"/>
<dbReference type="Pfam" id="PF00201">
    <property type="entry name" value="UDPGT"/>
    <property type="match status" value="1"/>
</dbReference>
<name>A0A8X7PZF7_BRACI</name>
<dbReference type="Gene3D" id="3.40.50.2000">
    <property type="entry name" value="Glycogen Phosphorylase B"/>
    <property type="match status" value="2"/>
</dbReference>
<dbReference type="GO" id="GO:0035251">
    <property type="term" value="F:UDP-glucosyltransferase activity"/>
    <property type="evidence" value="ECO:0007669"/>
    <property type="project" value="InterPro"/>
</dbReference>
<dbReference type="FunFam" id="3.40.50.2000:FF:000056">
    <property type="entry name" value="Glycosyltransferase"/>
    <property type="match status" value="1"/>
</dbReference>
<evidence type="ECO:0000313" key="6">
    <source>
        <dbReference type="EMBL" id="KAG2260630.1"/>
    </source>
</evidence>
<dbReference type="EMBL" id="JAAMPC010000015">
    <property type="protein sequence ID" value="KAG2260630.1"/>
    <property type="molecule type" value="Genomic_DNA"/>
</dbReference>